<feature type="transmembrane region" description="Helical" evidence="5">
    <location>
        <begin position="279"/>
        <end position="303"/>
    </location>
</feature>
<dbReference type="Proteomes" id="UP000887575">
    <property type="component" value="Unassembled WGS sequence"/>
</dbReference>
<feature type="transmembrane region" description="Helical" evidence="5">
    <location>
        <begin position="176"/>
        <end position="200"/>
    </location>
</feature>
<keyword evidence="4 5" id="KW-0472">Membrane</keyword>
<feature type="transmembrane region" description="Helical" evidence="5">
    <location>
        <begin position="89"/>
        <end position="111"/>
    </location>
</feature>
<evidence type="ECO:0000313" key="8">
    <source>
        <dbReference type="WBParaSite" id="MBELARI_LOCUS5654"/>
    </source>
</evidence>
<organism evidence="7 8">
    <name type="scientific">Mesorhabditis belari</name>
    <dbReference type="NCBI Taxonomy" id="2138241"/>
    <lineage>
        <taxon>Eukaryota</taxon>
        <taxon>Metazoa</taxon>
        <taxon>Ecdysozoa</taxon>
        <taxon>Nematoda</taxon>
        <taxon>Chromadorea</taxon>
        <taxon>Rhabditida</taxon>
        <taxon>Rhabditina</taxon>
        <taxon>Rhabditomorpha</taxon>
        <taxon>Rhabditoidea</taxon>
        <taxon>Rhabditidae</taxon>
        <taxon>Mesorhabditinae</taxon>
        <taxon>Mesorhabditis</taxon>
    </lineage>
</organism>
<dbReference type="WBParaSite" id="MBELARI_LOCUS5654">
    <property type="protein sequence ID" value="MBELARI_LOCUS5654"/>
    <property type="gene ID" value="MBELARI_LOCUS5654"/>
</dbReference>
<keyword evidence="2 5" id="KW-0812">Transmembrane</keyword>
<dbReference type="GO" id="GO:0016020">
    <property type="term" value="C:membrane"/>
    <property type="evidence" value="ECO:0007669"/>
    <property type="project" value="UniProtKB-SubCell"/>
</dbReference>
<name>A0AAF3FF45_9BILA</name>
<dbReference type="InterPro" id="IPR047130">
    <property type="entry name" value="7TM_GPCR_Srsx_nematod"/>
</dbReference>
<evidence type="ECO:0000256" key="2">
    <source>
        <dbReference type="ARBA" id="ARBA00022692"/>
    </source>
</evidence>
<feature type="domain" description="G-protein coupled receptors family 1 profile" evidence="6">
    <location>
        <begin position="34"/>
        <end position="237"/>
    </location>
</feature>
<accession>A0AAF3FF45</accession>
<evidence type="ECO:0000256" key="5">
    <source>
        <dbReference type="SAM" id="Phobius"/>
    </source>
</evidence>
<dbReference type="InterPro" id="IPR000276">
    <property type="entry name" value="GPCR_Rhodpsn"/>
</dbReference>
<dbReference type="AlphaFoldDB" id="A0AAF3FF45"/>
<sequence length="339" mass="37646">MEVAVITEPSSLVDNLLLIVAIFYILCFLVGLLLNSLLAKAAFTSKELRGVPHTLIGIRSVCDILHQSGHLPLLYSFVKEDSITQKQCYYLQFIPILAILVGGAAVFLLCIDRVTAVLWPLRYRTAQSRSTVRTMLKLGVAGAIAAAGLVLAYEDTHSDKKVVCSIPAGLGPRPRLIFVLTLFVVAFLMAILYLISAGVLKKHTCPSKRRRCIFRSVLWCALISLVGWVLTALLNLILMVHAEFWMRKNQPEAITLDGGFLFLSQATIELLTQPTPRCLLLQIASGIILNLLCTMTYFAYFCLSCDYRRALRSQWATIGWHPFQSLSETDSTEVKPALV</sequence>
<reference evidence="8" key="1">
    <citation type="submission" date="2024-02" db="UniProtKB">
        <authorList>
            <consortium name="WormBaseParasite"/>
        </authorList>
    </citation>
    <scope>IDENTIFICATION</scope>
</reference>
<keyword evidence="3 5" id="KW-1133">Transmembrane helix</keyword>
<dbReference type="Gene3D" id="1.20.1070.10">
    <property type="entry name" value="Rhodopsin 7-helix transmembrane proteins"/>
    <property type="match status" value="1"/>
</dbReference>
<comment type="subcellular location">
    <subcellularLocation>
        <location evidence="1">Membrane</location>
    </subcellularLocation>
</comment>
<evidence type="ECO:0000259" key="6">
    <source>
        <dbReference type="PROSITE" id="PS50262"/>
    </source>
</evidence>
<dbReference type="SUPFAM" id="SSF81321">
    <property type="entry name" value="Family A G protein-coupled receptor-like"/>
    <property type="match status" value="1"/>
</dbReference>
<dbReference type="SMART" id="SM01381">
    <property type="entry name" value="7TM_GPCR_Srsx"/>
    <property type="match status" value="1"/>
</dbReference>
<evidence type="ECO:0000313" key="7">
    <source>
        <dbReference type="Proteomes" id="UP000887575"/>
    </source>
</evidence>
<feature type="transmembrane region" description="Helical" evidence="5">
    <location>
        <begin position="212"/>
        <end position="238"/>
    </location>
</feature>
<proteinExistence type="predicted"/>
<evidence type="ECO:0000256" key="1">
    <source>
        <dbReference type="ARBA" id="ARBA00004370"/>
    </source>
</evidence>
<dbReference type="PROSITE" id="PS50262">
    <property type="entry name" value="G_PROTEIN_RECEP_F1_2"/>
    <property type="match status" value="1"/>
</dbReference>
<feature type="transmembrane region" description="Helical" evidence="5">
    <location>
        <begin position="16"/>
        <end position="38"/>
    </location>
</feature>
<dbReference type="PANTHER" id="PTHR23360">
    <property type="entry name" value="G-PROTEIN COUPLED RECEPTORS FAMILY 1 PROFILE DOMAIN-CONTAINING PROTEIN-RELATED"/>
    <property type="match status" value="1"/>
</dbReference>
<dbReference type="GO" id="GO:0004930">
    <property type="term" value="F:G protein-coupled receptor activity"/>
    <property type="evidence" value="ECO:0007669"/>
    <property type="project" value="InterPro"/>
</dbReference>
<dbReference type="InterPro" id="IPR019424">
    <property type="entry name" value="7TM_GPCR_Srsx"/>
</dbReference>
<dbReference type="Pfam" id="PF10320">
    <property type="entry name" value="7TM_GPCR_Srsx"/>
    <property type="match status" value="1"/>
</dbReference>
<keyword evidence="7" id="KW-1185">Reference proteome</keyword>
<dbReference type="InterPro" id="IPR017452">
    <property type="entry name" value="GPCR_Rhodpsn_7TM"/>
</dbReference>
<evidence type="ECO:0000256" key="4">
    <source>
        <dbReference type="ARBA" id="ARBA00023136"/>
    </source>
</evidence>
<feature type="transmembrane region" description="Helical" evidence="5">
    <location>
        <begin position="132"/>
        <end position="153"/>
    </location>
</feature>
<evidence type="ECO:0000256" key="3">
    <source>
        <dbReference type="ARBA" id="ARBA00022989"/>
    </source>
</evidence>
<dbReference type="PANTHER" id="PTHR23360:SF5">
    <property type="entry name" value="G-PROTEIN COUPLED RECEPTORS FAMILY 1 PROFILE DOMAIN-CONTAINING PROTEIN"/>
    <property type="match status" value="1"/>
</dbReference>
<protein>
    <submittedName>
        <fullName evidence="8">G-protein coupled receptors family 1 profile domain-containing protein</fullName>
    </submittedName>
</protein>